<reference evidence="1 2" key="3">
    <citation type="submission" date="2008-05" db="EMBL/GenBank/DDBJ databases">
        <authorList>
            <person name="Fulton L."/>
            <person name="Clifton S."/>
            <person name="Fulton B."/>
            <person name="Xu J."/>
            <person name="Minx P."/>
            <person name="Pepin K.H."/>
            <person name="Johnson M."/>
            <person name="Thiruvilangam P."/>
            <person name="Bhonagiri V."/>
            <person name="Nash W.E."/>
            <person name="Mardis E.R."/>
            <person name="Wilson R.K."/>
        </authorList>
    </citation>
    <scope>NUCLEOTIDE SEQUENCE [LARGE SCALE GENOMIC DNA]</scope>
    <source>
        <strain evidence="1 2">ATCC 25827</strain>
    </source>
</reference>
<comment type="caution">
    <text evidence="1">The sequence shown here is derived from an EMBL/GenBank/DDBJ whole genome shotgun (WGS) entry which is preliminary data.</text>
</comment>
<evidence type="ECO:0000313" key="1">
    <source>
        <dbReference type="EMBL" id="EDU61857.1"/>
    </source>
</evidence>
<protein>
    <submittedName>
        <fullName evidence="1">Uncharacterized protein</fullName>
    </submittedName>
</protein>
<sequence length="67" mass="7954">MIQCCEGRFYRYYKIKPQTPNPKPQTPSHTLLTTFYLSAYLPLISYNHNYGCYSPSTAQLYRVWHTT</sequence>
<proteinExistence type="predicted"/>
<reference evidence="2" key="1">
    <citation type="submission" date="2008-04" db="EMBL/GenBank/DDBJ databases">
        <title>Draft genome sequence of Providencia stuartii (ATCC 25827).</title>
        <authorList>
            <person name="Sudarsanam P."/>
            <person name="Ley R."/>
            <person name="Guruge J."/>
            <person name="Turnbaugh P.J."/>
            <person name="Mahowald M."/>
            <person name="Liep D."/>
            <person name="Gordon J."/>
        </authorList>
    </citation>
    <scope>NUCLEOTIDE SEQUENCE [LARGE SCALE GENOMIC DNA]</scope>
    <source>
        <strain evidence="2">ATCC 25827</strain>
    </source>
</reference>
<evidence type="ECO:0000313" key="2">
    <source>
        <dbReference type="Proteomes" id="UP000004506"/>
    </source>
</evidence>
<accession>A0AA86Z4C1</accession>
<dbReference type="Proteomes" id="UP000004506">
    <property type="component" value="Unassembled WGS sequence"/>
</dbReference>
<organism evidence="1 2">
    <name type="scientific">Providencia stuartii ATCC 25827</name>
    <dbReference type="NCBI Taxonomy" id="471874"/>
    <lineage>
        <taxon>Bacteria</taxon>
        <taxon>Pseudomonadati</taxon>
        <taxon>Pseudomonadota</taxon>
        <taxon>Gammaproteobacteria</taxon>
        <taxon>Enterobacterales</taxon>
        <taxon>Morganellaceae</taxon>
        <taxon>Providencia</taxon>
    </lineage>
</organism>
<name>A0AA86Z4C1_PROST</name>
<gene>
    <name evidence="1" type="ORF">PROSTU_00126</name>
</gene>
<reference evidence="2" key="2">
    <citation type="submission" date="2008-04" db="EMBL/GenBank/DDBJ databases">
        <title>Draft genome sequence of Providencia stuartii(ATCC 25827).</title>
        <authorList>
            <person name="Sudarsanam P."/>
            <person name="Ley R."/>
            <person name="Guruge J."/>
            <person name="Turnbaugh P.J."/>
            <person name="Mahowald M."/>
            <person name="Liep D."/>
            <person name="Gordon J."/>
        </authorList>
    </citation>
    <scope>NUCLEOTIDE SEQUENCE [LARGE SCALE GENOMIC DNA]</scope>
    <source>
        <strain evidence="2">ATCC 25827</strain>
    </source>
</reference>
<dbReference type="AlphaFoldDB" id="A0AA86Z4C1"/>
<dbReference type="EMBL" id="ABJD02000025">
    <property type="protein sequence ID" value="EDU61857.1"/>
    <property type="molecule type" value="Genomic_DNA"/>
</dbReference>